<evidence type="ECO:0000313" key="7">
    <source>
        <dbReference type="Proteomes" id="UP001652700"/>
    </source>
</evidence>
<comment type="subcellular location">
    <subcellularLocation>
        <location evidence="1">Nucleus</location>
    </subcellularLocation>
</comment>
<evidence type="ECO:0000256" key="3">
    <source>
        <dbReference type="ARBA" id="ARBA00015405"/>
    </source>
</evidence>
<organism evidence="6 7">
    <name type="scientific">Diabrotica virgifera virgifera</name>
    <name type="common">western corn rootworm</name>
    <dbReference type="NCBI Taxonomy" id="50390"/>
    <lineage>
        <taxon>Eukaryota</taxon>
        <taxon>Metazoa</taxon>
        <taxon>Ecdysozoa</taxon>
        <taxon>Arthropoda</taxon>
        <taxon>Hexapoda</taxon>
        <taxon>Insecta</taxon>
        <taxon>Pterygota</taxon>
        <taxon>Neoptera</taxon>
        <taxon>Endopterygota</taxon>
        <taxon>Coleoptera</taxon>
        <taxon>Polyphaga</taxon>
        <taxon>Cucujiformia</taxon>
        <taxon>Chrysomeloidea</taxon>
        <taxon>Chrysomelidae</taxon>
        <taxon>Galerucinae</taxon>
        <taxon>Diabroticina</taxon>
        <taxon>Diabroticites</taxon>
        <taxon>Diabrotica</taxon>
    </lineage>
</organism>
<reference evidence="6" key="1">
    <citation type="submission" date="2025-05" db="UniProtKB">
        <authorList>
            <consortium name="EnsemblMetazoa"/>
        </authorList>
    </citation>
    <scope>IDENTIFICATION</scope>
</reference>
<comment type="similarity">
    <text evidence="2">Belongs to the MCMBP family.</text>
</comment>
<evidence type="ECO:0000313" key="6">
    <source>
        <dbReference type="EnsemblMetazoa" id="XP_050506646.1"/>
    </source>
</evidence>
<evidence type="ECO:0000256" key="5">
    <source>
        <dbReference type="SAM" id="MobiDB-lite"/>
    </source>
</evidence>
<accession>A0ABM5K8Y6</accession>
<dbReference type="EnsemblMetazoa" id="XM_050650689.1">
    <property type="protein sequence ID" value="XP_050506646.1"/>
    <property type="gene ID" value="LOC126884629"/>
</dbReference>
<dbReference type="Proteomes" id="UP001652700">
    <property type="component" value="Unplaced"/>
</dbReference>
<evidence type="ECO:0000256" key="4">
    <source>
        <dbReference type="ARBA" id="ARBA00023242"/>
    </source>
</evidence>
<proteinExistence type="inferred from homology"/>
<feature type="region of interest" description="Disordered" evidence="5">
    <location>
        <begin position="143"/>
        <end position="171"/>
    </location>
</feature>
<dbReference type="PANTHER" id="PTHR13489:SF0">
    <property type="entry name" value="MINI-CHROMOSOME MAINTENANCE COMPLEX-BINDING PROTEIN"/>
    <property type="match status" value="1"/>
</dbReference>
<dbReference type="GeneID" id="126884629"/>
<keyword evidence="4" id="KW-0539">Nucleus</keyword>
<sequence length="575" mass="65753">MDIQTITPLQFAENEHNFSELLKDESIRNKIPLLNVNKIEHLGDLKLVRFHGMIQDMHSPEYYLEKFEVVNEDTKESSWVIGKYRECIKVKESVEQINFHNNSNITSERQAFVVISIPAKNSWVRSVEETHTIQPTKCAAANTSSGKRIHEESMDAEETVGPSTSRIPGSKKICSETTQSVDNKPASSQQNDIFPLSDTLINDQKQVFHIKLYNDQDQLKINDVCEFVGFLDIDPSTNANMCIGDMETEESTCFIPKIHCVHFTKLKHNNPLVNSEIDQASKDNFNVVRKDLLLVLTQLLLGDSLAAEYLLLHLLSEVYLRRDGLALGKLSLNISNIPTLPNVHYPSELYKFIEKLVTKSLYFPMTLENLNDLTFIPKKDYDLNYLSSGVLQLSDNTHFILDEIKLTPGKLNESGLNNVKAISSAIKHQTVSYDFKFYPLEFHCDIPFLVLSEGKSMVYSDVHIALQPDEISINTFKEIVEAADHFLKPDLLNEIRKYLTLARMTEYIITEQVENFIQNEFVKMRQNRSETTAEDLHSMLILARLIAISEGKSGLDEASWKKASDMEEERRNRIK</sequence>
<name>A0ABM5K8Y6_DIAVI</name>
<keyword evidence="7" id="KW-1185">Reference proteome</keyword>
<dbReference type="InterPro" id="IPR019140">
    <property type="entry name" value="MCM_complex-bd"/>
</dbReference>
<dbReference type="PANTHER" id="PTHR13489">
    <property type="entry name" value="MINI-CHROMOSOME MAINTENANCE COMPLEX-BINDING PROTEIN"/>
    <property type="match status" value="1"/>
</dbReference>
<evidence type="ECO:0000256" key="1">
    <source>
        <dbReference type="ARBA" id="ARBA00004123"/>
    </source>
</evidence>
<evidence type="ECO:0000256" key="2">
    <source>
        <dbReference type="ARBA" id="ARBA00007925"/>
    </source>
</evidence>
<protein>
    <recommendedName>
        <fullName evidence="3">Mini-chromosome maintenance complex-binding protein</fullName>
    </recommendedName>
</protein>
<dbReference type="RefSeq" id="XP_050506646.1">
    <property type="nucleotide sequence ID" value="XM_050650689.1"/>
</dbReference>
<dbReference type="Pfam" id="PF09739">
    <property type="entry name" value="MCM_bind"/>
    <property type="match status" value="1"/>
</dbReference>